<evidence type="ECO:0000256" key="3">
    <source>
        <dbReference type="ARBA" id="ARBA00022692"/>
    </source>
</evidence>
<evidence type="ECO:0000256" key="6">
    <source>
        <dbReference type="SAM" id="MobiDB-lite"/>
    </source>
</evidence>
<keyword evidence="2" id="KW-1003">Cell membrane</keyword>
<dbReference type="PANTHER" id="PTHR42852">
    <property type="entry name" value="THIOL:DISULFIDE INTERCHANGE PROTEIN DSBE"/>
    <property type="match status" value="1"/>
</dbReference>
<dbReference type="CDD" id="cd03012">
    <property type="entry name" value="TlpA_like_DipZ_like"/>
    <property type="match status" value="1"/>
</dbReference>
<feature type="transmembrane region" description="Helical" evidence="7">
    <location>
        <begin position="117"/>
        <end position="146"/>
    </location>
</feature>
<feature type="transmembrane region" description="Helical" evidence="7">
    <location>
        <begin position="158"/>
        <end position="179"/>
    </location>
</feature>
<dbReference type="SUPFAM" id="SSF52833">
    <property type="entry name" value="Thioredoxin-like"/>
    <property type="match status" value="1"/>
</dbReference>
<evidence type="ECO:0000256" key="4">
    <source>
        <dbReference type="ARBA" id="ARBA00022989"/>
    </source>
</evidence>
<dbReference type="Gene3D" id="3.40.30.10">
    <property type="entry name" value="Glutaredoxin"/>
    <property type="match status" value="1"/>
</dbReference>
<dbReference type="InterPro" id="IPR013766">
    <property type="entry name" value="Thioredoxin_domain"/>
</dbReference>
<evidence type="ECO:0000259" key="8">
    <source>
        <dbReference type="PROSITE" id="PS51352"/>
    </source>
</evidence>
<keyword evidence="3 7" id="KW-0812">Transmembrane</keyword>
<feature type="domain" description="Thioredoxin" evidence="8">
    <location>
        <begin position="306"/>
        <end position="454"/>
    </location>
</feature>
<feature type="transmembrane region" description="Helical" evidence="7">
    <location>
        <begin position="44"/>
        <end position="65"/>
    </location>
</feature>
<comment type="subcellular location">
    <subcellularLocation>
        <location evidence="1">Cell membrane</location>
        <topology evidence="1">Multi-pass membrane protein</topology>
    </subcellularLocation>
</comment>
<dbReference type="EMBL" id="CP098502">
    <property type="protein sequence ID" value="UTI65995.1"/>
    <property type="molecule type" value="Genomic_DNA"/>
</dbReference>
<dbReference type="InterPro" id="IPR003834">
    <property type="entry name" value="Cyt_c_assmbl_TM_dom"/>
</dbReference>
<dbReference type="PANTHER" id="PTHR42852:SF13">
    <property type="entry name" value="PROTEIN DIPZ"/>
    <property type="match status" value="1"/>
</dbReference>
<dbReference type="InterPro" id="IPR036249">
    <property type="entry name" value="Thioredoxin-like_sf"/>
</dbReference>
<organism evidence="9 10">
    <name type="scientific">Paraconexibacter antarcticus</name>
    <dbReference type="NCBI Taxonomy" id="2949664"/>
    <lineage>
        <taxon>Bacteria</taxon>
        <taxon>Bacillati</taxon>
        <taxon>Actinomycetota</taxon>
        <taxon>Thermoleophilia</taxon>
        <taxon>Solirubrobacterales</taxon>
        <taxon>Paraconexibacteraceae</taxon>
        <taxon>Paraconexibacter</taxon>
    </lineage>
</organism>
<keyword evidence="4 7" id="KW-1133">Transmembrane helix</keyword>
<dbReference type="InterPro" id="IPR050553">
    <property type="entry name" value="Thioredoxin_ResA/DsbE_sf"/>
</dbReference>
<feature type="region of interest" description="Disordered" evidence="6">
    <location>
        <begin position="275"/>
        <end position="303"/>
    </location>
</feature>
<keyword evidence="5 7" id="KW-0472">Membrane</keyword>
<protein>
    <submittedName>
        <fullName evidence="9">Cytochrome c biogenesis protein DipZ</fullName>
    </submittedName>
</protein>
<dbReference type="Pfam" id="PF17991">
    <property type="entry name" value="Thioredoxin_10"/>
    <property type="match status" value="1"/>
</dbReference>
<evidence type="ECO:0000256" key="1">
    <source>
        <dbReference type="ARBA" id="ARBA00004651"/>
    </source>
</evidence>
<dbReference type="Pfam" id="PF02683">
    <property type="entry name" value="DsbD_TM"/>
    <property type="match status" value="1"/>
</dbReference>
<feature type="transmembrane region" description="Helical" evidence="7">
    <location>
        <begin position="6"/>
        <end position="32"/>
    </location>
</feature>
<reference evidence="9 10" key="1">
    <citation type="submission" date="2022-06" db="EMBL/GenBank/DDBJ databases">
        <title>Paraconexibacter antarcticus.</title>
        <authorList>
            <person name="Kim C.S."/>
        </authorList>
    </citation>
    <scope>NUCLEOTIDE SEQUENCE [LARGE SCALE GENOMIC DNA]</scope>
    <source>
        <strain evidence="9 10">02-257</strain>
    </source>
</reference>
<dbReference type="PROSITE" id="PS51352">
    <property type="entry name" value="THIOREDOXIN_2"/>
    <property type="match status" value="1"/>
</dbReference>
<evidence type="ECO:0000256" key="5">
    <source>
        <dbReference type="ARBA" id="ARBA00023136"/>
    </source>
</evidence>
<evidence type="ECO:0000313" key="9">
    <source>
        <dbReference type="EMBL" id="UTI65995.1"/>
    </source>
</evidence>
<evidence type="ECO:0000256" key="7">
    <source>
        <dbReference type="SAM" id="Phobius"/>
    </source>
</evidence>
<dbReference type="Proteomes" id="UP001056035">
    <property type="component" value="Chromosome"/>
</dbReference>
<dbReference type="Pfam" id="PF00578">
    <property type="entry name" value="AhpC-TSA"/>
    <property type="match status" value="1"/>
</dbReference>
<dbReference type="RefSeq" id="WP_254572673.1">
    <property type="nucleotide sequence ID" value="NZ_CP098502.1"/>
</dbReference>
<proteinExistence type="predicted"/>
<dbReference type="InterPro" id="IPR000866">
    <property type="entry name" value="AhpC/TSA"/>
</dbReference>
<keyword evidence="10" id="KW-1185">Reference proteome</keyword>
<accession>A0ABY5DWW6</accession>
<evidence type="ECO:0000313" key="10">
    <source>
        <dbReference type="Proteomes" id="UP001056035"/>
    </source>
</evidence>
<dbReference type="InterPro" id="IPR041017">
    <property type="entry name" value="Thioredoxin_10"/>
</dbReference>
<feature type="transmembrane region" description="Helical" evidence="7">
    <location>
        <begin position="77"/>
        <end position="96"/>
    </location>
</feature>
<name>A0ABY5DWW6_9ACTN</name>
<evidence type="ECO:0000256" key="2">
    <source>
        <dbReference type="ARBA" id="ARBA00022475"/>
    </source>
</evidence>
<gene>
    <name evidence="9" type="ORF">NBH00_07240</name>
</gene>
<sequence length="610" mass="63373">MREVLVLAFFALIAGAGTAVSPCVLPVLPALLSAAGSGGRRRPLGVVTGLTVTFTVTIVGLSSVVDGVGLGDSFTRDIAIVALLGFGAVVLVPKLADRVEAPLSRLARFGPQQTGDGFVSGLGVGAALGFVYAPCAGPILAAVIAVSAATGKTVVVGFAYAVGSAAVLFALALGGRGLLDRVRRGGRGAQVQQALGAVMVLTAVAMVFSLDTRFQTAIANHLPNAVVNPTEGLEKSSAVKKRLADLRGKSRFEVAQERADKTASATPVALAATDGAVTGSSDATPTPSQAGAGGGPGLPGVTTPKLAKLGDAPDFAGDGHWFNTADGRPLTMASLRGKVVLIDFWTYTCINCIRTLPYLKAWDAKYRSKGLVIVGVHSPEFDFEKKTSNVAAAIRQNKLRYPVVQDNDLKTWNAWGNQYWPAEYLVDAKGQVRRAHFGEGEYKQSEAAIRALLAERGDKDLGAGATATGTISVSKGQITPETYLGTARAQGWVPSGPLDGPHDYRAATGADLPLNSFSYGGQWAIDKESATARRAATIDVHFLAQHVYLVLSSRGGTARTVGVTLDGAPRSGVTVTGQRLYTMVDLPAPGEHELHLKLPPGVTGYAFTFG</sequence>
<dbReference type="Gene3D" id="2.60.120.260">
    <property type="entry name" value="Galactose-binding domain-like"/>
    <property type="match status" value="1"/>
</dbReference>